<keyword evidence="6" id="KW-0653">Protein transport</keyword>
<evidence type="ECO:0000256" key="7">
    <source>
        <dbReference type="ARBA" id="ARBA00023136"/>
    </source>
</evidence>
<dbReference type="EMBL" id="JAYMGO010000010">
    <property type="protein sequence ID" value="KAL1266690.1"/>
    <property type="molecule type" value="Genomic_DNA"/>
</dbReference>
<dbReference type="Pfam" id="PF00339">
    <property type="entry name" value="Arrestin_N"/>
    <property type="match status" value="1"/>
</dbReference>
<evidence type="ECO:0000256" key="6">
    <source>
        <dbReference type="ARBA" id="ARBA00022927"/>
    </source>
</evidence>
<dbReference type="Gene3D" id="2.60.40.640">
    <property type="match status" value="1"/>
</dbReference>
<protein>
    <recommendedName>
        <fullName evidence="8">MHD domain-containing protein</fullName>
    </recommendedName>
</protein>
<dbReference type="InterPro" id="IPR011021">
    <property type="entry name" value="Arrestin-like_N"/>
</dbReference>
<organism evidence="9 10">
    <name type="scientific">Cirrhinus molitorella</name>
    <name type="common">mud carp</name>
    <dbReference type="NCBI Taxonomy" id="172907"/>
    <lineage>
        <taxon>Eukaryota</taxon>
        <taxon>Metazoa</taxon>
        <taxon>Chordata</taxon>
        <taxon>Craniata</taxon>
        <taxon>Vertebrata</taxon>
        <taxon>Euteleostomi</taxon>
        <taxon>Actinopterygii</taxon>
        <taxon>Neopterygii</taxon>
        <taxon>Teleostei</taxon>
        <taxon>Ostariophysi</taxon>
        <taxon>Cypriniformes</taxon>
        <taxon>Cyprinidae</taxon>
        <taxon>Labeoninae</taxon>
        <taxon>Labeonini</taxon>
        <taxon>Cirrhinus</taxon>
    </lineage>
</organism>
<dbReference type="Pfam" id="PF01217">
    <property type="entry name" value="Clat_adaptor_s"/>
    <property type="match status" value="1"/>
</dbReference>
<proteinExistence type="inferred from homology"/>
<dbReference type="InterPro" id="IPR014753">
    <property type="entry name" value="Arrestin_N"/>
</dbReference>
<dbReference type="PANTHER" id="PTHR11792:SF20">
    <property type="entry name" value="BETA-ARRESTIN-2"/>
    <property type="match status" value="1"/>
</dbReference>
<dbReference type="Proteomes" id="UP001558613">
    <property type="component" value="Unassembled WGS sequence"/>
</dbReference>
<dbReference type="CDD" id="cd09253">
    <property type="entry name" value="AP-4_Mu4_Cterm"/>
    <property type="match status" value="1"/>
</dbReference>
<evidence type="ECO:0000313" key="10">
    <source>
        <dbReference type="Proteomes" id="UP001558613"/>
    </source>
</evidence>
<name>A0ABR3MPZ4_9TELE</name>
<dbReference type="InterPro" id="IPR028565">
    <property type="entry name" value="MHD"/>
</dbReference>
<evidence type="ECO:0000256" key="2">
    <source>
        <dbReference type="ARBA" id="ARBA00004496"/>
    </source>
</evidence>
<comment type="caution">
    <text evidence="9">The sequence shown here is derived from an EMBL/GenBank/DDBJ whole genome shotgun (WGS) entry which is preliminary data.</text>
</comment>
<dbReference type="InterPro" id="IPR014756">
    <property type="entry name" value="Ig_E-set"/>
</dbReference>
<reference evidence="9 10" key="1">
    <citation type="submission" date="2023-09" db="EMBL/GenBank/DDBJ databases">
        <authorList>
            <person name="Wang M."/>
        </authorList>
    </citation>
    <scope>NUCLEOTIDE SEQUENCE [LARGE SCALE GENOMIC DNA]</scope>
    <source>
        <strain evidence="9">GT-2023</strain>
        <tissue evidence="9">Liver</tissue>
    </source>
</reference>
<keyword evidence="4" id="KW-0813">Transport</keyword>
<dbReference type="Gene3D" id="2.60.40.840">
    <property type="match status" value="1"/>
</dbReference>
<dbReference type="SUPFAM" id="SSF64356">
    <property type="entry name" value="SNARE-like"/>
    <property type="match status" value="1"/>
</dbReference>
<accession>A0ABR3MPZ4</accession>
<comment type="similarity">
    <text evidence="3">Belongs to the arrestin family.</text>
</comment>
<dbReference type="InterPro" id="IPR011012">
    <property type="entry name" value="Longin-like_dom_sf"/>
</dbReference>
<dbReference type="Gene3D" id="3.30.450.60">
    <property type="match status" value="1"/>
</dbReference>
<dbReference type="InterPro" id="IPR000698">
    <property type="entry name" value="Arrestin"/>
</dbReference>
<evidence type="ECO:0000259" key="8">
    <source>
        <dbReference type="PROSITE" id="PS51072"/>
    </source>
</evidence>
<feature type="domain" description="MHD" evidence="8">
    <location>
        <begin position="183"/>
        <end position="445"/>
    </location>
</feature>
<dbReference type="PRINTS" id="PR00309">
    <property type="entry name" value="ARRESTIN"/>
</dbReference>
<gene>
    <name evidence="9" type="ORF">QQF64_002365</name>
</gene>
<evidence type="ECO:0000256" key="3">
    <source>
        <dbReference type="ARBA" id="ARBA00005298"/>
    </source>
</evidence>
<dbReference type="SMART" id="SM01017">
    <property type="entry name" value="Arrestin_C"/>
    <property type="match status" value="1"/>
</dbReference>
<dbReference type="PROSITE" id="PS51072">
    <property type="entry name" value="MHD"/>
    <property type="match status" value="1"/>
</dbReference>
<dbReference type="Pfam" id="PF00928">
    <property type="entry name" value="Adap_comp_sub"/>
    <property type="match status" value="1"/>
</dbReference>
<comment type="subcellular location">
    <subcellularLocation>
        <location evidence="2">Cytoplasm</location>
    </subcellularLocation>
    <subcellularLocation>
        <location evidence="1">Endomembrane system</location>
        <topology evidence="1">Peripheral membrane protein</topology>
    </subcellularLocation>
</comment>
<dbReference type="InterPro" id="IPR011022">
    <property type="entry name" value="Arrestin_C-like"/>
</dbReference>
<dbReference type="PROSITE" id="PS00295">
    <property type="entry name" value="ARRESTINS"/>
    <property type="match status" value="1"/>
</dbReference>
<evidence type="ECO:0000256" key="5">
    <source>
        <dbReference type="ARBA" id="ARBA00022490"/>
    </source>
</evidence>
<dbReference type="Gene3D" id="2.60.40.1170">
    <property type="entry name" value="Mu homology domain, subdomain B"/>
    <property type="match status" value="2"/>
</dbReference>
<keyword evidence="7" id="KW-0472">Membrane</keyword>
<dbReference type="SUPFAM" id="SSF81296">
    <property type="entry name" value="E set domains"/>
    <property type="match status" value="2"/>
</dbReference>
<dbReference type="CDD" id="cd14838">
    <property type="entry name" value="AP4_Mu_N"/>
    <property type="match status" value="1"/>
</dbReference>
<dbReference type="Pfam" id="PF02752">
    <property type="entry name" value="Arrestin_C"/>
    <property type="match status" value="1"/>
</dbReference>
<keyword evidence="10" id="KW-1185">Reference proteome</keyword>
<dbReference type="SUPFAM" id="SSF49447">
    <property type="entry name" value="Second domain of Mu2 adaptin subunit (ap50) of ap2 adaptor"/>
    <property type="match status" value="1"/>
</dbReference>
<evidence type="ECO:0000256" key="4">
    <source>
        <dbReference type="ARBA" id="ARBA00022448"/>
    </source>
</evidence>
<sequence>MISQIFILSAKGDHLIYKDFRGEASKDSINVFYEMVTALSGDQPPVVMSHKDLHFIHVRQGGLYWVASTKTNPSPFTIIEFLNRLAALTKDYCGSLSEKSVRMNFALIYELLDEMVDFGYIQTTSTDILKNFIQTEAVSSKPFSLFDLSNVGLFGAETQQSKVAPSVAASRPIMSSRGEQGGKNEIFVDVIERLSVVIGSNGVLMKSDIQGEIRIKCFLPTCSEMRIGLNEELNIGKSQLKGYSSAVRVDECRFHQAVKLDEFDTFRILKVCPSQGEQTVMQYQLCDELPCAPPFQLFPSVEKDYVNRVMIFLKLRCDLPPKSTALNVSITVPVPKGSISMSQELSSPDQTAELQPKNKALLWEIPRFPGGAQLSALFKVDVPGISSASLLEVGPVSMSFELPKQTCTGLQIRFLRLSPTQTGLSQRWLCFHPQIPTAEFSLIMGDKAGTRVFKKSSPNCKVTVYLGKRDFVDHLDHVDPVDGVILVDPEYLKDRKVFVTLTCAFRYGREDLDVLGLSFRKDLYIYTFQAYPPIPEESKPHSRLQERLLKKLGQNAYPFHFTIPQNLPCSVTLQPGPEDTGKACGVDFEIRAFCAKTMEEKNHKRNSVRLVIRKVQYAPEKPGPQPMVETTRSFLMSDRSLHLEASLDKELYYHGEPISVNVHVTNNSTKTVKRVKISVRQYADICLFSTAQYKCPVAQIEADDQVASSSTFCKVYTLTPTLNNNREKRGLALDGKLKHEDTNLASSTIVKDVSNKEVLGVLVSYRVKVKLVVSRGGDVSVELPFVLMHPKPTDATLLHSTSATPVLDPPIDTNLIEFDTNSLTPDDDIVFEDFARLRLKGIIDKEEDC</sequence>
<evidence type="ECO:0000256" key="1">
    <source>
        <dbReference type="ARBA" id="ARBA00004184"/>
    </source>
</evidence>
<dbReference type="InterPro" id="IPR036168">
    <property type="entry name" value="AP2_Mu_C_sf"/>
</dbReference>
<keyword evidence="5" id="KW-0963">Cytoplasm</keyword>
<evidence type="ECO:0000313" key="9">
    <source>
        <dbReference type="EMBL" id="KAL1266690.1"/>
    </source>
</evidence>
<dbReference type="InterPro" id="IPR022775">
    <property type="entry name" value="AP_mu_sigma_su"/>
</dbReference>
<dbReference type="InterPro" id="IPR014752">
    <property type="entry name" value="Arrestin-like_C"/>
</dbReference>
<dbReference type="InterPro" id="IPR017864">
    <property type="entry name" value="Arrestin_CS"/>
</dbReference>
<dbReference type="PANTHER" id="PTHR11792">
    <property type="entry name" value="ARRESTIN"/>
    <property type="match status" value="1"/>
</dbReference>